<accession>A0A7J6NPB3</accession>
<evidence type="ECO:0000313" key="2">
    <source>
        <dbReference type="EMBL" id="KAF4685719.1"/>
    </source>
</evidence>
<proteinExistence type="predicted"/>
<feature type="signal peptide" evidence="1">
    <location>
        <begin position="1"/>
        <end position="20"/>
    </location>
</feature>
<reference evidence="2 3" key="1">
    <citation type="submission" date="2020-04" db="EMBL/GenBank/DDBJ databases">
        <title>Perkinsus olseni comparative genomics.</title>
        <authorList>
            <person name="Bogema D.R."/>
        </authorList>
    </citation>
    <scope>NUCLEOTIDE SEQUENCE [LARGE SCALE GENOMIC DNA]</scope>
    <source>
        <strain evidence="2">00978-12</strain>
    </source>
</reference>
<keyword evidence="1" id="KW-0732">Signal</keyword>
<dbReference type="EMBL" id="JABANP010000252">
    <property type="protein sequence ID" value="KAF4685719.1"/>
    <property type="molecule type" value="Genomic_DNA"/>
</dbReference>
<name>A0A7J6NPB3_PEROL</name>
<organism evidence="2 3">
    <name type="scientific">Perkinsus olseni</name>
    <name type="common">Perkinsus atlanticus</name>
    <dbReference type="NCBI Taxonomy" id="32597"/>
    <lineage>
        <taxon>Eukaryota</taxon>
        <taxon>Sar</taxon>
        <taxon>Alveolata</taxon>
        <taxon>Perkinsozoa</taxon>
        <taxon>Perkinsea</taxon>
        <taxon>Perkinsida</taxon>
        <taxon>Perkinsidae</taxon>
        <taxon>Perkinsus</taxon>
    </lineage>
</organism>
<comment type="caution">
    <text evidence="2">The sequence shown here is derived from an EMBL/GenBank/DDBJ whole genome shotgun (WGS) entry which is preliminary data.</text>
</comment>
<sequence>MVSFTSASSFLFLLSGVVIADVAKPLGLYTPRGFKTESIRAELEFLKNDRVKYNIRSPMLDSKTMNSYSTAMVSSSLIRVSVDEQQQQYWEQFHPGQFSREGYTLFGYDPVKNRVTMVATGDAFEVLHESDPAKEAGPLTDVTKPSGVYRAEDGGLSMTMEFKQAGAAQFSVRFTSDYTATVAGVMGDGRHFIARDALYDIHDNVVSVNVVNSDLYTILRRIDWFGLETLKFTYNAVDNRLFLAERGQNAQLFQLLGCAAPIENYSDGKLVVVVDDDGEEDPKLDFPSAVMQSVQDVIDFIFGKD</sequence>
<feature type="chain" id="PRO_5029585207" evidence="1">
    <location>
        <begin position="21"/>
        <end position="305"/>
    </location>
</feature>
<dbReference type="Proteomes" id="UP000541610">
    <property type="component" value="Unassembled WGS sequence"/>
</dbReference>
<evidence type="ECO:0000313" key="3">
    <source>
        <dbReference type="Proteomes" id="UP000541610"/>
    </source>
</evidence>
<evidence type="ECO:0000256" key="1">
    <source>
        <dbReference type="SAM" id="SignalP"/>
    </source>
</evidence>
<gene>
    <name evidence="2" type="ORF">FOZ60_006238</name>
</gene>
<dbReference type="AlphaFoldDB" id="A0A7J6NPB3"/>
<protein>
    <submittedName>
        <fullName evidence="2">Uncharacterized protein</fullName>
    </submittedName>
</protein>